<evidence type="ECO:0000313" key="1">
    <source>
        <dbReference type="EMBL" id="KAI9453230.1"/>
    </source>
</evidence>
<accession>A0ACC0TZF9</accession>
<dbReference type="EMBL" id="JAGFNK010000312">
    <property type="protein sequence ID" value="KAI9453230.1"/>
    <property type="molecule type" value="Genomic_DNA"/>
</dbReference>
<name>A0ACC0TZF9_9AGAM</name>
<dbReference type="Proteomes" id="UP001207468">
    <property type="component" value="Unassembled WGS sequence"/>
</dbReference>
<gene>
    <name evidence="1" type="ORF">F5148DRAFT_483026</name>
</gene>
<organism evidence="1 2">
    <name type="scientific">Russula earlei</name>
    <dbReference type="NCBI Taxonomy" id="71964"/>
    <lineage>
        <taxon>Eukaryota</taxon>
        <taxon>Fungi</taxon>
        <taxon>Dikarya</taxon>
        <taxon>Basidiomycota</taxon>
        <taxon>Agaricomycotina</taxon>
        <taxon>Agaricomycetes</taxon>
        <taxon>Russulales</taxon>
        <taxon>Russulaceae</taxon>
        <taxon>Russula</taxon>
    </lineage>
</organism>
<keyword evidence="2" id="KW-1185">Reference proteome</keyword>
<evidence type="ECO:0000313" key="2">
    <source>
        <dbReference type="Proteomes" id="UP001207468"/>
    </source>
</evidence>
<comment type="caution">
    <text evidence="1">The sequence shown here is derived from an EMBL/GenBank/DDBJ whole genome shotgun (WGS) entry which is preliminary data.</text>
</comment>
<reference evidence="1" key="1">
    <citation type="submission" date="2021-03" db="EMBL/GenBank/DDBJ databases">
        <title>Evolutionary priming and transition to the ectomycorrhizal habit in an iconic lineage of mushroom-forming fungi: is preadaptation a requirement?</title>
        <authorList>
            <consortium name="DOE Joint Genome Institute"/>
            <person name="Looney B.P."/>
            <person name="Miyauchi S."/>
            <person name="Morin E."/>
            <person name="Drula E."/>
            <person name="Courty P.E."/>
            <person name="Chicoki N."/>
            <person name="Fauchery L."/>
            <person name="Kohler A."/>
            <person name="Kuo A."/>
            <person name="LaButti K."/>
            <person name="Pangilinan J."/>
            <person name="Lipzen A."/>
            <person name="Riley R."/>
            <person name="Andreopoulos W."/>
            <person name="He G."/>
            <person name="Johnson J."/>
            <person name="Barry K.W."/>
            <person name="Grigoriev I.V."/>
            <person name="Nagy L."/>
            <person name="Hibbett D."/>
            <person name="Henrissat B."/>
            <person name="Matheny P.B."/>
            <person name="Labbe J."/>
            <person name="Martin A.F."/>
        </authorList>
    </citation>
    <scope>NUCLEOTIDE SEQUENCE</scope>
    <source>
        <strain evidence="1">BPL698</strain>
    </source>
</reference>
<sequence>MNTTQNPHGLVGHLSTFKIVPIRILTVALLSSLLPAVKADCYIDSAGYEICNGLSDPARIGIGIAFFFAFLALLTGLLFYRRRRTAQANLIYTQQAQHHGAGGVYGSPYDRGDLGPFAPQYPPPAHNGVGSPYAYDPSTGFASPVASPPQYYPPPPGSPIVTPFRK</sequence>
<protein>
    <submittedName>
        <fullName evidence="1">Uncharacterized protein</fullName>
    </submittedName>
</protein>
<proteinExistence type="predicted"/>